<proteinExistence type="predicted"/>
<keyword evidence="2" id="KW-1185">Reference proteome</keyword>
<accession>A0A0K1Y8H8</accession>
<evidence type="ECO:0000313" key="1">
    <source>
        <dbReference type="EMBL" id="AKY03401.1"/>
    </source>
</evidence>
<sequence length="285" mass="30660">MAKLRLENSRDTLSLNEVETAGYGVQALTGVNGLGLPPVSVQWLEGAGDGAVYRRSRVLTRDIDIPLDIVGRNRQDLKNHLSRLSLMLAGPCTLRMIEDDGTDWSTQVIRVGGGDYTYGSDTTGSRDVQMVVTFRAGDPYWTSSVITRKQVGGDITATSFLGGLASMPVAASQAIGEILLENTGDAVAYPVWEVFGPGNNFKAISPTGEKLHWTGTLAAGEKLIVDTRMGTVIDGTGANRYSELAPAPRFWAIEPGISTAEASLLDVTNASKIVCSWRPRKWMVI</sequence>
<protein>
    <recommendedName>
        <fullName evidence="3">Minor tail protein</fullName>
    </recommendedName>
</protein>
<evidence type="ECO:0000313" key="2">
    <source>
        <dbReference type="Proteomes" id="UP000230189"/>
    </source>
</evidence>
<organism evidence="1 2">
    <name type="scientific">Streptomyces phage Aaronocolus</name>
    <dbReference type="NCBI Taxonomy" id="1690426"/>
    <lineage>
        <taxon>Viruses</taxon>
        <taxon>Duplodnaviria</taxon>
        <taxon>Heunggongvirae</taxon>
        <taxon>Uroviricota</taxon>
        <taxon>Caudoviricetes</taxon>
        <taxon>Arquatrovirinae</taxon>
        <taxon>Likavirus</taxon>
        <taxon>Likavirus aaronocolus</taxon>
    </lineage>
</organism>
<evidence type="ECO:0008006" key="3">
    <source>
        <dbReference type="Google" id="ProtNLM"/>
    </source>
</evidence>
<dbReference type="Proteomes" id="UP000230189">
    <property type="component" value="Segment"/>
</dbReference>
<name>A0A0K1Y8H8_9CAUD</name>
<dbReference type="EMBL" id="KT124227">
    <property type="protein sequence ID" value="AKY03401.1"/>
    <property type="molecule type" value="Genomic_DNA"/>
</dbReference>
<gene>
    <name evidence="1" type="ORF">SEA_AARONOCOLUS_19</name>
</gene>
<reference evidence="1 2" key="1">
    <citation type="submission" date="2015-06" db="EMBL/GenBank/DDBJ databases">
        <authorList>
            <person name="Bond A.M."/>
            <person name="Lara A."/>
            <person name="Barnett S.E."/>
            <person name="Bhuiyan S."/>
            <person name="Layton S.R."/>
            <person name="Donegan-Quick R."/>
            <person name="Benjamin R.C."/>
            <person name="Hughes L.E."/>
            <person name="Bradley K.W."/>
            <person name="Asai D.J."/>
            <person name="Bowman C.A."/>
            <person name="Russell D.A."/>
            <person name="Pope W.H."/>
            <person name="Jacobs-Sera D."/>
            <person name="Hendrix R.W."/>
            <person name="Hatfull G.F."/>
        </authorList>
    </citation>
    <scope>NUCLEOTIDE SEQUENCE [LARGE SCALE GENOMIC DNA]</scope>
</reference>